<accession>A0A9Q1HDB2</accession>
<feature type="domain" description="Nucleoporin Nup133/Nup155-like N-terminal" evidence="11">
    <location>
        <begin position="249"/>
        <end position="575"/>
    </location>
</feature>
<proteinExistence type="inferred from homology"/>
<evidence type="ECO:0000256" key="5">
    <source>
        <dbReference type="ARBA" id="ARBA00022816"/>
    </source>
</evidence>
<evidence type="ECO:0000259" key="11">
    <source>
        <dbReference type="Pfam" id="PF08801"/>
    </source>
</evidence>
<dbReference type="GO" id="GO:0031080">
    <property type="term" value="C:nuclear pore outer ring"/>
    <property type="evidence" value="ECO:0007669"/>
    <property type="project" value="TreeGrafter"/>
</dbReference>
<evidence type="ECO:0000313" key="12">
    <source>
        <dbReference type="EMBL" id="KAJ8045237.1"/>
    </source>
</evidence>
<dbReference type="Gene3D" id="1.20.58.1380">
    <property type="match status" value="1"/>
</dbReference>
<keyword evidence="8" id="KW-0539">Nucleus</keyword>
<dbReference type="Pfam" id="PF00445">
    <property type="entry name" value="Ribonuclease_T2"/>
    <property type="match status" value="1"/>
</dbReference>
<evidence type="ECO:0000256" key="2">
    <source>
        <dbReference type="ARBA" id="ARBA00005569"/>
    </source>
</evidence>
<evidence type="ECO:0000256" key="3">
    <source>
        <dbReference type="ARBA" id="ARBA00007469"/>
    </source>
</evidence>
<reference evidence="12" key="1">
    <citation type="submission" date="2021-10" db="EMBL/GenBank/DDBJ databases">
        <title>Tropical sea cucumber genome reveals ecological adaptation and Cuvierian tubules defense mechanism.</title>
        <authorList>
            <person name="Chen T."/>
        </authorList>
    </citation>
    <scope>NUCLEOTIDE SEQUENCE</scope>
    <source>
        <strain evidence="12">Nanhai2018</strain>
        <tissue evidence="12">Muscle</tissue>
    </source>
</reference>
<dbReference type="InterPro" id="IPR014908">
    <property type="entry name" value="Nucleoporin_Nup133/Nup155_N"/>
</dbReference>
<evidence type="ECO:0000256" key="6">
    <source>
        <dbReference type="ARBA" id="ARBA00022927"/>
    </source>
</evidence>
<dbReference type="PROSITE" id="PS00530">
    <property type="entry name" value="RNASE_T2_1"/>
    <property type="match status" value="1"/>
</dbReference>
<evidence type="ECO:0000256" key="7">
    <source>
        <dbReference type="ARBA" id="ARBA00023010"/>
    </source>
</evidence>
<comment type="caution">
    <text evidence="12">The sequence shown here is derived from an EMBL/GenBank/DDBJ whole genome shotgun (WGS) entry which is preliminary data.</text>
</comment>
<evidence type="ECO:0000256" key="4">
    <source>
        <dbReference type="ARBA" id="ARBA00022448"/>
    </source>
</evidence>
<dbReference type="InterPro" id="IPR036430">
    <property type="entry name" value="RNase_T2-like_sf"/>
</dbReference>
<comment type="similarity">
    <text evidence="2">Belongs to the nucleoporin Nup133 family.</text>
</comment>
<dbReference type="GO" id="GO:0017056">
    <property type="term" value="F:structural constituent of nuclear pore"/>
    <property type="evidence" value="ECO:0007669"/>
    <property type="project" value="InterPro"/>
</dbReference>
<dbReference type="SUPFAM" id="SSF55895">
    <property type="entry name" value="Ribonuclease Rh-like"/>
    <property type="match status" value="1"/>
</dbReference>
<dbReference type="InterPro" id="IPR007187">
    <property type="entry name" value="Nucleoporin_Nup133/Nup155_C"/>
</dbReference>
<dbReference type="GO" id="GO:0003723">
    <property type="term" value="F:RNA binding"/>
    <property type="evidence" value="ECO:0007669"/>
    <property type="project" value="InterPro"/>
</dbReference>
<dbReference type="InterPro" id="IPR033130">
    <property type="entry name" value="RNase_T2_His_AS_2"/>
</dbReference>
<organism evidence="12 13">
    <name type="scientific">Holothuria leucospilota</name>
    <name type="common">Black long sea cucumber</name>
    <name type="synonym">Mertensiothuria leucospilota</name>
    <dbReference type="NCBI Taxonomy" id="206669"/>
    <lineage>
        <taxon>Eukaryota</taxon>
        <taxon>Metazoa</taxon>
        <taxon>Echinodermata</taxon>
        <taxon>Eleutherozoa</taxon>
        <taxon>Echinozoa</taxon>
        <taxon>Holothuroidea</taxon>
        <taxon>Aspidochirotacea</taxon>
        <taxon>Aspidochirotida</taxon>
        <taxon>Holothuriidae</taxon>
        <taxon>Holothuria</taxon>
    </lineage>
</organism>
<dbReference type="Gene3D" id="3.90.730.10">
    <property type="entry name" value="Ribonuclease T2-like"/>
    <property type="match status" value="1"/>
</dbReference>
<dbReference type="PANTHER" id="PTHR13405">
    <property type="entry name" value="NUCLEAR PORE COMPLEX PROTEIN NUP133"/>
    <property type="match status" value="1"/>
</dbReference>
<dbReference type="Pfam" id="PF03177">
    <property type="entry name" value="Nucleoporin_C"/>
    <property type="match status" value="1"/>
</dbReference>
<dbReference type="PANTHER" id="PTHR13405:SF11">
    <property type="entry name" value="NUCLEAR PORE COMPLEX PROTEIN NUP133"/>
    <property type="match status" value="1"/>
</dbReference>
<sequence>MERVGLLPSRIDVGVTKFVTRLKVMASTTTILVVGLWLYLMVSHWQLFVASDIKADSLNKVPQPGIDKKTNISWDFLIFAFQWPQSFCNKMLDRQYTSSCVVPTEVNQWTIHGLWPSTYSGEDVLNCNASYPYNETQLKDLRTDLKHYWPDLLDPDLSKLWSHEWKKHGTCAGILPELAGEYNYFKKTMDILKQFNFDRSSLKDAAKFSSFARYSSIHSCQLWNILTGSHYRNIAASRHNRSAVISVQLDESGWGCFVCGRKLFVWRFKQGHITRSSQCYRLALPASELCHSAKLVCLFPGQTNAPTPSVLAVSPEGVIRFWTNLHNELAFYERGLDLSGQECFSVTHLGEDKCLLATTSNQMILLTVSSENMQTQVEVHTMKPSQSMLSRVSSLFFGYSKNHTAQIRRVCAGEETREGRELYVLHDDVLQKWLIAEPGSEMVVYEKQLADVLVRHFQREFGLTSSDGLKTWLLDVQSTSSSVLLLAAVTNISLSRPKLHYAVVEMKPEASVPEGQDPVERIHLAEKSLPYTVAEEVALLDCHLLLPSPNSFASFVYSKSILLGCSVSSDVGPFFQEINVSDARTSIWGAGSIEGQCLFFNSAEGLISVKLNLPEPPSADESIVNQTRHDVSTLETSRFEISQSHLQTSLLVASPRRTDDKHRDSESDKLKGLKTAFLCACRSNLTKAENILEELFPFQGGEEGYTDSPLDQAVEQLSLELINDFPPADPRWAESVPQDSVTATGSLILIHQLQDKIKAHERLVSFLKTSGLWDRRNDNLIAFLFHSQLCLCIKSYMRDKYPNLIDAAIARVTEKDKLDHLPSGLTLRDVFYTEVSSIQKIFQGLLEEEEDLLGSDFSPRDSVTLISNVNSVYQAVLQEAWQVHESKALVYQAPENADIRLPTQPWTATSGPTGLRTLITKQHNLTIQHGVSNAEDVVAKSNLFHQLFILTELQLEGYVAQLESIRDCLSDASLEYGELEQKYIQERSALISPFVKSGQIERAATLAEKFCDFGILVELCDESNTGHKRLQHYMDYYANQGFSDFVFKYYIDRGLRGKLMTHFSHRPELREFLRQHDHISWLQDIETNNYAQAHVTLKKLADREKLSVSKKKTLLSLSKLSALAADDVNQEAIEGINEDLNVILHQEQLPSAVLQRLELDVEDMPVMHPYQLIELYTSDKNENANEYDFMKALDLLMMYIPKDDPKWLMLRQRIWSRAILRDSWTGIPGVDPFQFCKETVFFKTALKSLDAYSDDNLEDLLPSPDELLQSDELADVKDSKNFQYLIRLGMEKLSQISK</sequence>
<dbReference type="GO" id="GO:0016973">
    <property type="term" value="P:poly(A)+ mRNA export from nucleus"/>
    <property type="evidence" value="ECO:0007669"/>
    <property type="project" value="TreeGrafter"/>
</dbReference>
<dbReference type="Pfam" id="PF08801">
    <property type="entry name" value="Nucleoporin_N"/>
    <property type="match status" value="1"/>
</dbReference>
<dbReference type="PROSITE" id="PS00531">
    <property type="entry name" value="RNASE_T2_2"/>
    <property type="match status" value="1"/>
</dbReference>
<name>A0A9Q1HDB2_HOLLE</name>
<dbReference type="SUPFAM" id="SSF117289">
    <property type="entry name" value="Nucleoporin domain"/>
    <property type="match status" value="1"/>
</dbReference>
<evidence type="ECO:0000313" key="13">
    <source>
        <dbReference type="Proteomes" id="UP001152320"/>
    </source>
</evidence>
<dbReference type="Gene3D" id="1.25.40.700">
    <property type="match status" value="1"/>
</dbReference>
<protein>
    <submittedName>
        <fullName evidence="12">Uncharacterized protein</fullName>
    </submittedName>
</protein>
<keyword evidence="6" id="KW-0653">Protein transport</keyword>
<dbReference type="Gene3D" id="2.130.10.10">
    <property type="entry name" value="YVTN repeat-like/Quinoprotein amine dehydrogenase"/>
    <property type="match status" value="1"/>
</dbReference>
<evidence type="ECO:0000256" key="1">
    <source>
        <dbReference type="ARBA" id="ARBA00004259"/>
    </source>
</evidence>
<dbReference type="InterPro" id="IPR018188">
    <property type="entry name" value="RNase_T2_His_AS_1"/>
</dbReference>
<keyword evidence="5" id="KW-0509">mRNA transport</keyword>
<dbReference type="InterPro" id="IPR015943">
    <property type="entry name" value="WD40/YVTN_repeat-like_dom_sf"/>
</dbReference>
<dbReference type="InterPro" id="IPR001568">
    <property type="entry name" value="RNase_T2-like"/>
</dbReference>
<keyword evidence="13" id="KW-1185">Reference proteome</keyword>
<dbReference type="InterPro" id="IPR037624">
    <property type="entry name" value="Nup133-like"/>
</dbReference>
<keyword evidence="7" id="KW-0811">Translocation</keyword>
<comment type="subcellular location">
    <subcellularLocation>
        <location evidence="1">Nucleus envelope</location>
    </subcellularLocation>
</comment>
<evidence type="ECO:0000259" key="10">
    <source>
        <dbReference type="Pfam" id="PF03177"/>
    </source>
</evidence>
<dbReference type="GO" id="GO:0033897">
    <property type="term" value="F:ribonuclease T2 activity"/>
    <property type="evidence" value="ECO:0007669"/>
    <property type="project" value="InterPro"/>
</dbReference>
<dbReference type="Proteomes" id="UP001152320">
    <property type="component" value="Chromosome 3"/>
</dbReference>
<dbReference type="OrthoDB" id="103454at2759"/>
<dbReference type="GO" id="GO:0006606">
    <property type="term" value="P:protein import into nucleus"/>
    <property type="evidence" value="ECO:0007669"/>
    <property type="project" value="TreeGrafter"/>
</dbReference>
<evidence type="ECO:0000256" key="9">
    <source>
        <dbReference type="RuleBase" id="RU004328"/>
    </source>
</evidence>
<dbReference type="EMBL" id="JAIZAY010000003">
    <property type="protein sequence ID" value="KAJ8045237.1"/>
    <property type="molecule type" value="Genomic_DNA"/>
</dbReference>
<evidence type="ECO:0000256" key="8">
    <source>
        <dbReference type="ARBA" id="ARBA00023242"/>
    </source>
</evidence>
<gene>
    <name evidence="12" type="ORF">HOLleu_08201</name>
</gene>
<feature type="domain" description="Nucleoporin Nup133/Nup155-like C-terminal" evidence="10">
    <location>
        <begin position="978"/>
        <end position="1164"/>
    </location>
</feature>
<dbReference type="GO" id="GO:0000972">
    <property type="term" value="P:transcription-dependent tethering of RNA polymerase II gene DNA at nuclear periphery"/>
    <property type="evidence" value="ECO:0007669"/>
    <property type="project" value="TreeGrafter"/>
</dbReference>
<keyword evidence="4" id="KW-0813">Transport</keyword>
<comment type="similarity">
    <text evidence="3 9">Belongs to the RNase T2 family.</text>
</comment>